<keyword evidence="4" id="KW-0067">ATP-binding</keyword>
<dbReference type="SUPFAM" id="SSF52440">
    <property type="entry name" value="PreATP-grasp domain"/>
    <property type="match status" value="1"/>
</dbReference>
<dbReference type="InterPro" id="IPR050856">
    <property type="entry name" value="Biotin_carboxylase_complex"/>
</dbReference>
<dbReference type="PANTHER" id="PTHR18866">
    <property type="entry name" value="CARBOXYLASE:PYRUVATE/ACETYL-COA/PROPIONYL-COA CARBOXYLASE"/>
    <property type="match status" value="1"/>
</dbReference>
<dbReference type="GO" id="GO:0004075">
    <property type="term" value="F:biotin carboxylase activity"/>
    <property type="evidence" value="ECO:0007669"/>
    <property type="project" value="UniProtKB-EC"/>
</dbReference>
<evidence type="ECO:0000256" key="1">
    <source>
        <dbReference type="ARBA" id="ARBA00013263"/>
    </source>
</evidence>
<reference evidence="8" key="1">
    <citation type="submission" date="2011-07" db="EMBL/GenBank/DDBJ databases">
        <authorList>
            <person name="Stanhope M.J."/>
            <person name="Durkin A.S."/>
            <person name="Hostetler J."/>
            <person name="Kim M."/>
            <person name="Radune D."/>
            <person name="Singh I."/>
            <person name="Town C.D."/>
        </authorList>
    </citation>
    <scope>NUCLEOTIDE SEQUENCE [LARGE SCALE GENOMIC DNA]</scope>
    <source>
        <strain evidence="8">HS-6</strain>
    </source>
</reference>
<evidence type="ECO:0000256" key="6">
    <source>
        <dbReference type="ARBA" id="ARBA00023267"/>
    </source>
</evidence>
<dbReference type="InterPro" id="IPR016185">
    <property type="entry name" value="PreATP-grasp_dom_sf"/>
</dbReference>
<sequence>MIEKILVANRGTIAVSIIRACRCLGIQSVAVYSKEDARSLHVQLADQSLCIGQDSLENSYVNQKHMISAALYTGADAIHPGYDFLAEDAEFAKLCQQHGLIFIGPSPELLEQLHDNSQMDQIVAKVNPNLLSENSAINSNETAKEFVDSSRTIEVPIVADHFGNIVALGERDCLSQENGQTILEETPSPALDTKSRKNLGQVAVEIAKAAHYTNAGTVSFAMDKSNRFYFRGVTASILSGHALTEMVAGTDLIVEQIRIADGQLLSFKQEDITSKGHALACRIRTQLSCKDSKAESSLVKHLHLPAGNGIRVDTALYVGYQIPENYNPEIAQIIVQAADRLAAIQKMQAALDEMVVLGVESNLDFQYSIMEDPKFREGKIDKNLIESL</sequence>
<dbReference type="Pfam" id="PF00289">
    <property type="entry name" value="Biotin_carb_N"/>
    <property type="match status" value="1"/>
</dbReference>
<dbReference type="Proteomes" id="UP000004322">
    <property type="component" value="Unassembled WGS sequence"/>
</dbReference>
<dbReference type="PANTHER" id="PTHR18866:SF33">
    <property type="entry name" value="METHYLCROTONOYL-COA CARBOXYLASE SUBUNIT ALPHA, MITOCHONDRIAL-RELATED"/>
    <property type="match status" value="1"/>
</dbReference>
<evidence type="ECO:0000256" key="3">
    <source>
        <dbReference type="ARBA" id="ARBA00022741"/>
    </source>
</evidence>
<dbReference type="AlphaFoldDB" id="G5JQ28"/>
<keyword evidence="3" id="KW-0547">Nucleotide-binding</keyword>
<dbReference type="InterPro" id="IPR011054">
    <property type="entry name" value="Rudment_hybrid_motif"/>
</dbReference>
<dbReference type="EMBL" id="AEUV02000002">
    <property type="protein sequence ID" value="EHI75521.1"/>
    <property type="molecule type" value="Genomic_DNA"/>
</dbReference>
<evidence type="ECO:0000256" key="2">
    <source>
        <dbReference type="ARBA" id="ARBA00022598"/>
    </source>
</evidence>
<dbReference type="STRING" id="873449.STRCR_0475"/>
<dbReference type="RefSeq" id="WP_004230014.1">
    <property type="nucleotide sequence ID" value="NZ_AEUV02000002.1"/>
</dbReference>
<dbReference type="eggNOG" id="COG0439">
    <property type="taxonomic scope" value="Bacteria"/>
</dbReference>
<comment type="caution">
    <text evidence="8">The sequence shown here is derived from an EMBL/GenBank/DDBJ whole genome shotgun (WGS) entry which is preliminary data.</text>
</comment>
<dbReference type="Pfam" id="PF02786">
    <property type="entry name" value="CPSase_L_D2"/>
    <property type="match status" value="1"/>
</dbReference>
<evidence type="ECO:0000259" key="7">
    <source>
        <dbReference type="PROSITE" id="PS50979"/>
    </source>
</evidence>
<proteinExistence type="predicted"/>
<evidence type="ECO:0000313" key="9">
    <source>
        <dbReference type="Proteomes" id="UP000004322"/>
    </source>
</evidence>
<dbReference type="EC" id="6.3.4.14" evidence="1"/>
<keyword evidence="2 8" id="KW-0436">Ligase</keyword>
<evidence type="ECO:0000313" key="8">
    <source>
        <dbReference type="EMBL" id="EHI75521.1"/>
    </source>
</evidence>
<name>G5JQ28_STRCG</name>
<dbReference type="PROSITE" id="PS50979">
    <property type="entry name" value="BC"/>
    <property type="match status" value="1"/>
</dbReference>
<dbReference type="InterPro" id="IPR005479">
    <property type="entry name" value="CPAse_ATP-bd"/>
</dbReference>
<accession>G5JQ28</accession>
<dbReference type="OrthoDB" id="2208494at2"/>
<dbReference type="InterPro" id="IPR005482">
    <property type="entry name" value="Biotin_COase_C"/>
</dbReference>
<feature type="domain" description="Biotin carboxylation" evidence="7">
    <location>
        <begin position="1"/>
        <end position="388"/>
    </location>
</feature>
<protein>
    <recommendedName>
        <fullName evidence="1">biotin carboxylase</fullName>
        <ecNumber evidence="1">6.3.4.14</ecNumber>
    </recommendedName>
</protein>
<organism evidence="8 9">
    <name type="scientific">Streptococcus criceti HS-6</name>
    <dbReference type="NCBI Taxonomy" id="873449"/>
    <lineage>
        <taxon>Bacteria</taxon>
        <taxon>Bacillati</taxon>
        <taxon>Bacillota</taxon>
        <taxon>Bacilli</taxon>
        <taxon>Lactobacillales</taxon>
        <taxon>Streptococcaceae</taxon>
        <taxon>Streptococcus</taxon>
    </lineage>
</organism>
<keyword evidence="6" id="KW-0092">Biotin</keyword>
<dbReference type="InterPro" id="IPR011764">
    <property type="entry name" value="Biotin_carboxylation_dom"/>
</dbReference>
<dbReference type="SUPFAM" id="SSF56059">
    <property type="entry name" value="Glutathione synthetase ATP-binding domain-like"/>
    <property type="match status" value="1"/>
</dbReference>
<dbReference type="SUPFAM" id="SSF51246">
    <property type="entry name" value="Rudiment single hybrid motif"/>
    <property type="match status" value="1"/>
</dbReference>
<evidence type="ECO:0000256" key="5">
    <source>
        <dbReference type="ARBA" id="ARBA00023211"/>
    </source>
</evidence>
<dbReference type="GO" id="GO:0005524">
    <property type="term" value="F:ATP binding"/>
    <property type="evidence" value="ECO:0007669"/>
    <property type="project" value="UniProtKB-KW"/>
</dbReference>
<dbReference type="InterPro" id="IPR005481">
    <property type="entry name" value="BC-like_N"/>
</dbReference>
<dbReference type="SMART" id="SM00878">
    <property type="entry name" value="Biotin_carb_C"/>
    <property type="match status" value="1"/>
</dbReference>
<dbReference type="Gene3D" id="3.30.470.20">
    <property type="entry name" value="ATP-grasp fold, B domain"/>
    <property type="match status" value="1"/>
</dbReference>
<keyword evidence="9" id="KW-1185">Reference proteome</keyword>
<gene>
    <name evidence="8" type="primary">accC</name>
    <name evidence="8" type="ORF">STRCR_0475</name>
</gene>
<evidence type="ECO:0000256" key="4">
    <source>
        <dbReference type="ARBA" id="ARBA00022840"/>
    </source>
</evidence>
<keyword evidence="5" id="KW-0464">Manganese</keyword>
<dbReference type="Pfam" id="PF02785">
    <property type="entry name" value="Biotin_carb_C"/>
    <property type="match status" value="1"/>
</dbReference>